<proteinExistence type="predicted"/>
<feature type="compositionally biased region" description="Low complexity" evidence="1">
    <location>
        <begin position="36"/>
        <end position="71"/>
    </location>
</feature>
<dbReference type="OrthoDB" id="4509729at2759"/>
<comment type="caution">
    <text evidence="2">The sequence shown here is derived from an EMBL/GenBank/DDBJ whole genome shotgun (WGS) entry which is preliminary data.</text>
</comment>
<name>A0A2C5Y5S0_9HYPO</name>
<sequence>MASASHFSNHSFMLEAYLLLKEQHEELSTHLEQIRTQKASAASTRSSSTSSSQSSTSAPSSPLESPCPSSSRRQHCRAKAQCSGWHDAAAALGTIVDEDTLDEISSEEKRLFDVNEGIKHALTELLNSDVVRGDKSMRMWAQTRLMETERELRSRRRRRSPACME</sequence>
<evidence type="ECO:0000256" key="1">
    <source>
        <dbReference type="SAM" id="MobiDB-lite"/>
    </source>
</evidence>
<organism evidence="2 3">
    <name type="scientific">Ophiocordyceps australis</name>
    <dbReference type="NCBI Taxonomy" id="1399860"/>
    <lineage>
        <taxon>Eukaryota</taxon>
        <taxon>Fungi</taxon>
        <taxon>Dikarya</taxon>
        <taxon>Ascomycota</taxon>
        <taxon>Pezizomycotina</taxon>
        <taxon>Sordariomycetes</taxon>
        <taxon>Hypocreomycetidae</taxon>
        <taxon>Hypocreales</taxon>
        <taxon>Ophiocordycipitaceae</taxon>
        <taxon>Ophiocordyceps</taxon>
    </lineage>
</organism>
<accession>A0A2C5Y5S0</accession>
<dbReference type="EMBL" id="NJET01000075">
    <property type="protein sequence ID" value="PHH62314.1"/>
    <property type="molecule type" value="Genomic_DNA"/>
</dbReference>
<protein>
    <submittedName>
        <fullName evidence="2">Uncharacterized protein</fullName>
    </submittedName>
</protein>
<dbReference type="AlphaFoldDB" id="A0A2C5Y5S0"/>
<dbReference type="Proteomes" id="UP000226192">
    <property type="component" value="Unassembled WGS sequence"/>
</dbReference>
<feature type="region of interest" description="Disordered" evidence="1">
    <location>
        <begin position="30"/>
        <end position="75"/>
    </location>
</feature>
<evidence type="ECO:0000313" key="3">
    <source>
        <dbReference type="Proteomes" id="UP000226192"/>
    </source>
</evidence>
<reference evidence="2 3" key="1">
    <citation type="submission" date="2017-06" db="EMBL/GenBank/DDBJ databases">
        <title>Ant-infecting Ophiocordyceps genomes reveal a high diversity of potential behavioral manipulation genes and a possible major role for enterotoxins.</title>
        <authorList>
            <person name="De Bekker C."/>
            <person name="Evans H.C."/>
            <person name="Brachmann A."/>
            <person name="Hughes D.P."/>
        </authorList>
    </citation>
    <scope>NUCLEOTIDE SEQUENCE [LARGE SCALE GENOMIC DNA]</scope>
    <source>
        <strain evidence="2 3">Map64</strain>
    </source>
</reference>
<evidence type="ECO:0000313" key="2">
    <source>
        <dbReference type="EMBL" id="PHH62314.1"/>
    </source>
</evidence>
<keyword evidence="3" id="KW-1185">Reference proteome</keyword>
<dbReference type="STRING" id="1399860.A0A2C5Y5S0"/>
<gene>
    <name evidence="2" type="ORF">CDD81_7234</name>
</gene>